<organism evidence="2 3">
    <name type="scientific">Phytophthora infestans (strain T30-4)</name>
    <name type="common">Potato late blight agent</name>
    <dbReference type="NCBI Taxonomy" id="403677"/>
    <lineage>
        <taxon>Eukaryota</taxon>
        <taxon>Sar</taxon>
        <taxon>Stramenopiles</taxon>
        <taxon>Oomycota</taxon>
        <taxon>Peronosporomycetes</taxon>
        <taxon>Peronosporales</taxon>
        <taxon>Peronosporaceae</taxon>
        <taxon>Phytophthora</taxon>
    </lineage>
</organism>
<dbReference type="InParanoid" id="D0N1C1"/>
<proteinExistence type="predicted"/>
<accession>D0N1C1</accession>
<dbReference type="AlphaFoldDB" id="D0N1C1"/>
<dbReference type="GeneID" id="9464325"/>
<dbReference type="OrthoDB" id="90640at2759"/>
<dbReference type="EMBL" id="DS028122">
    <property type="protein sequence ID" value="EEY67434.1"/>
    <property type="molecule type" value="Genomic_DNA"/>
</dbReference>
<evidence type="ECO:0008006" key="4">
    <source>
        <dbReference type="Google" id="ProtNLM"/>
    </source>
</evidence>
<feature type="compositionally biased region" description="Acidic residues" evidence="1">
    <location>
        <begin position="383"/>
        <end position="393"/>
    </location>
</feature>
<evidence type="ECO:0000313" key="3">
    <source>
        <dbReference type="Proteomes" id="UP000006643"/>
    </source>
</evidence>
<dbReference type="HOGENOM" id="CLU_684208_0_0_1"/>
<dbReference type="VEuPathDB" id="FungiDB:PITG_04472"/>
<reference evidence="3" key="1">
    <citation type="journal article" date="2009" name="Nature">
        <title>Genome sequence and analysis of the Irish potato famine pathogen Phytophthora infestans.</title>
        <authorList>
            <consortium name="The Broad Institute Genome Sequencing Platform"/>
            <person name="Haas B.J."/>
            <person name="Kamoun S."/>
            <person name="Zody M.C."/>
            <person name="Jiang R.H."/>
            <person name="Handsaker R.E."/>
            <person name="Cano L.M."/>
            <person name="Grabherr M."/>
            <person name="Kodira C.D."/>
            <person name="Raffaele S."/>
            <person name="Torto-Alalibo T."/>
            <person name="Bozkurt T.O."/>
            <person name="Ah-Fong A.M."/>
            <person name="Alvarado L."/>
            <person name="Anderson V.L."/>
            <person name="Armstrong M.R."/>
            <person name="Avrova A."/>
            <person name="Baxter L."/>
            <person name="Beynon J."/>
            <person name="Boevink P.C."/>
            <person name="Bollmann S.R."/>
            <person name="Bos J.I."/>
            <person name="Bulone V."/>
            <person name="Cai G."/>
            <person name="Cakir C."/>
            <person name="Carrington J.C."/>
            <person name="Chawner M."/>
            <person name="Conti L."/>
            <person name="Costanzo S."/>
            <person name="Ewan R."/>
            <person name="Fahlgren N."/>
            <person name="Fischbach M.A."/>
            <person name="Fugelstad J."/>
            <person name="Gilroy E.M."/>
            <person name="Gnerre S."/>
            <person name="Green P.J."/>
            <person name="Grenville-Briggs L.J."/>
            <person name="Griffith J."/>
            <person name="Grunwald N.J."/>
            <person name="Horn K."/>
            <person name="Horner N.R."/>
            <person name="Hu C.H."/>
            <person name="Huitema E."/>
            <person name="Jeong D.H."/>
            <person name="Jones A.M."/>
            <person name="Jones J.D."/>
            <person name="Jones R.W."/>
            <person name="Karlsson E.K."/>
            <person name="Kunjeti S.G."/>
            <person name="Lamour K."/>
            <person name="Liu Z."/>
            <person name="Ma L."/>
            <person name="Maclean D."/>
            <person name="Chibucos M.C."/>
            <person name="McDonald H."/>
            <person name="McWalters J."/>
            <person name="Meijer H.J."/>
            <person name="Morgan W."/>
            <person name="Morris P.F."/>
            <person name="Munro C.A."/>
            <person name="O'Neill K."/>
            <person name="Ospina-Giraldo M."/>
            <person name="Pinzon A."/>
            <person name="Pritchard L."/>
            <person name="Ramsahoye B."/>
            <person name="Ren Q."/>
            <person name="Restrepo S."/>
            <person name="Roy S."/>
            <person name="Sadanandom A."/>
            <person name="Savidor A."/>
            <person name="Schornack S."/>
            <person name="Schwartz D.C."/>
            <person name="Schumann U.D."/>
            <person name="Schwessinger B."/>
            <person name="Seyer L."/>
            <person name="Sharpe T."/>
            <person name="Silvar C."/>
            <person name="Song J."/>
            <person name="Studholme D.J."/>
            <person name="Sykes S."/>
            <person name="Thines M."/>
            <person name="van de Vondervoort P.J."/>
            <person name="Phuntumart V."/>
            <person name="Wawra S."/>
            <person name="Weide R."/>
            <person name="Win J."/>
            <person name="Young C."/>
            <person name="Zhou S."/>
            <person name="Fry W."/>
            <person name="Meyers B.C."/>
            <person name="van West P."/>
            <person name="Ristaino J."/>
            <person name="Govers F."/>
            <person name="Birch P.R."/>
            <person name="Whisson S.C."/>
            <person name="Judelson H.S."/>
            <person name="Nusbaum C."/>
        </authorList>
    </citation>
    <scope>NUCLEOTIDE SEQUENCE [LARGE SCALE GENOMIC DNA]</scope>
    <source>
        <strain evidence="3">T30-4</strain>
    </source>
</reference>
<name>D0N1C1_PHYIT</name>
<protein>
    <recommendedName>
        <fullName evidence="4">HTH CENPB-type domain-containing protein</fullName>
    </recommendedName>
</protein>
<dbReference type="Proteomes" id="UP000006643">
    <property type="component" value="Unassembled WGS sequence"/>
</dbReference>
<gene>
    <name evidence="2" type="ORF">PITG_04472</name>
</gene>
<sequence>MPTQDGRQRRKAKAVYAWKKLRAVIEAKVAGDSRYHQRNRTLGISATLSAEVDEQLVGWINELRADGVPVPRPADHATVRSKPLGAGESIFCSAISSLFAADPRRPVYTGRRRAEGGGVQQQRVNYEYVPTSTITTRGAKTMWVKCAGKSKARVTAMPLSACDGSKREPFLIFKTRPSTKPDVARENKVMRHGFGADFGARLTRFNKVSISTAMPLGGGTASCLLSFCLYTSVSDRTCTYLFLCSGTTFGALPERGASWIHLRAPTGRRTMEQATQGFYKEAVGRVYISSSSSGIRWRHYFQDVTTNTTKCGSLDHMRVASLTHTTITGGFKKAKLAITTMLMPPQPTPLAPPASDLGPLVMLLLLSNVALQAVDPAKGIDYNELDGEEDGAEGDCLAQSDAS</sequence>
<dbReference type="KEGG" id="pif:PITG_04472"/>
<evidence type="ECO:0000256" key="1">
    <source>
        <dbReference type="SAM" id="MobiDB-lite"/>
    </source>
</evidence>
<dbReference type="RefSeq" id="XP_002906082.1">
    <property type="nucleotide sequence ID" value="XM_002906036.1"/>
</dbReference>
<feature type="region of interest" description="Disordered" evidence="1">
    <location>
        <begin position="382"/>
        <end position="403"/>
    </location>
</feature>
<keyword evidence="3" id="KW-1185">Reference proteome</keyword>
<evidence type="ECO:0000313" key="2">
    <source>
        <dbReference type="EMBL" id="EEY67434.1"/>
    </source>
</evidence>
<dbReference type="eggNOG" id="ENOG502SHM7">
    <property type="taxonomic scope" value="Eukaryota"/>
</dbReference>